<evidence type="ECO:0000313" key="2">
    <source>
        <dbReference type="Proteomes" id="UP000292693"/>
    </source>
</evidence>
<comment type="caution">
    <text evidence="1">The sequence shown here is derived from an EMBL/GenBank/DDBJ whole genome shotgun (WGS) entry which is preliminary data.</text>
</comment>
<dbReference type="RefSeq" id="WP_030305931.1">
    <property type="nucleotide sequence ID" value="NZ_CP108450.1"/>
</dbReference>
<reference evidence="1 2" key="1">
    <citation type="submission" date="2017-12" db="EMBL/GenBank/DDBJ databases">
        <title>Population genomics insights into the ecological differentiation and adaptive evolution in streptomycetes.</title>
        <authorList>
            <person name="Li Y."/>
            <person name="Huang Y."/>
        </authorList>
    </citation>
    <scope>NUCLEOTIDE SEQUENCE [LARGE SCALE GENOMIC DNA]</scope>
    <source>
        <strain evidence="1 2">NBRC 100770</strain>
    </source>
</reference>
<sequence>MVAPENTVDPLPYRNLLDVTGERKGGTRMSLQRLPCCAPATGGGAPRPLHSPVPVITQYASADLIGAIVYEGHDPAADPAWATTGAPDRAAYGHWCGHMCGIACLRMALLHRDGTAPPLFRLLDGARRHGAYVRQDDGSVKGLIYAPFARYAAAAHGLGAEVAPELPTRRLVELLDTGRMVMASVSKEIRRPEADPPSRGGHLVLAVGHHAGRIHFRNPSGHTPEARRAVLPVERFGAFFAGRGVALDLDPPLGRPA</sequence>
<accession>A0A8G1ZW44</accession>
<name>A0A8G1ZW44_9ACTN</name>
<organism evidence="1 2">
    <name type="scientific">Streptomyces albidoflavus</name>
    <dbReference type="NCBI Taxonomy" id="1886"/>
    <lineage>
        <taxon>Bacteria</taxon>
        <taxon>Bacillati</taxon>
        <taxon>Actinomycetota</taxon>
        <taxon>Actinomycetes</taxon>
        <taxon>Kitasatosporales</taxon>
        <taxon>Streptomycetaceae</taxon>
        <taxon>Streptomyces</taxon>
        <taxon>Streptomyces albidoflavus group</taxon>
    </lineage>
</organism>
<protein>
    <submittedName>
        <fullName evidence="1">Peptidase</fullName>
    </submittedName>
</protein>
<dbReference type="EMBL" id="PKLL01000001">
    <property type="protein sequence ID" value="RZE30399.1"/>
    <property type="molecule type" value="Genomic_DNA"/>
</dbReference>
<proteinExistence type="predicted"/>
<gene>
    <name evidence="1" type="ORF">C0Q92_00815</name>
</gene>
<dbReference type="AlphaFoldDB" id="A0A8G1ZW44"/>
<dbReference type="Proteomes" id="UP000292693">
    <property type="component" value="Unassembled WGS sequence"/>
</dbReference>
<evidence type="ECO:0000313" key="1">
    <source>
        <dbReference type="EMBL" id="RZE30399.1"/>
    </source>
</evidence>